<evidence type="ECO:0000256" key="3">
    <source>
        <dbReference type="ARBA" id="ARBA00022729"/>
    </source>
</evidence>
<evidence type="ECO:0000259" key="7">
    <source>
        <dbReference type="PROSITE" id="PS50847"/>
    </source>
</evidence>
<evidence type="ECO:0000256" key="5">
    <source>
        <dbReference type="SAM" id="Coils"/>
    </source>
</evidence>
<evidence type="ECO:0000313" key="9">
    <source>
        <dbReference type="Proteomes" id="UP001549037"/>
    </source>
</evidence>
<sequence>MSKKVKVLTGLTLVAGTTLIGMTAKAEETMVESEQRSAVLTSNTDSTALEATSNGVTENTAVQTEVTENTTNEVLTSTIETPVVDQATKEEVSEQEEINVQEALANQEILVNQQSQVVGDVANQLNSAKEELVSLEENQTDESAYKEVLAQQYQTQDGRITDSTDDSFVYALRDIDSDGTRELFIGSVKQDNDIVRLYTISEDNQVTQFGTNGNGVMGSSLARAQFYPLSDGTFLEVGSGGAYLHTYSVFTYDSVDGFSEKASYLETRVNEELVTEDFTGGERTGKVVSNDIIAQLKSMIVSTDDWGWRSVDDVSALKLNTLQDDEKAIRIQELKKEIETLEESYNVEEEKLVQLKLELARLSALVLGQDNTLTVGEDEASETRVASVQTESNKVTGQFDAKENQKQKIQSTYNQVVTQQVSTKLLEENKAVTNSTSTATLPNTGEANTAVFTLLGLSVLGLAGISLKRKF</sequence>
<evidence type="ECO:0000256" key="1">
    <source>
        <dbReference type="ARBA" id="ARBA00022512"/>
    </source>
</evidence>
<accession>A0ABV2JG29</accession>
<keyword evidence="2" id="KW-0964">Secreted</keyword>
<dbReference type="PROSITE" id="PS50847">
    <property type="entry name" value="GRAM_POS_ANCHORING"/>
    <property type="match status" value="1"/>
</dbReference>
<evidence type="ECO:0000256" key="6">
    <source>
        <dbReference type="SAM" id="SignalP"/>
    </source>
</evidence>
<name>A0ABV2JG29_9STRE</name>
<feature type="coiled-coil region" evidence="5">
    <location>
        <begin position="324"/>
        <end position="365"/>
    </location>
</feature>
<organism evidence="8 9">
    <name type="scientific">Streptococcus porcorum</name>
    <dbReference type="NCBI Taxonomy" id="701526"/>
    <lineage>
        <taxon>Bacteria</taxon>
        <taxon>Bacillati</taxon>
        <taxon>Bacillota</taxon>
        <taxon>Bacilli</taxon>
        <taxon>Lactobacillales</taxon>
        <taxon>Streptococcaceae</taxon>
        <taxon>Streptococcus</taxon>
    </lineage>
</organism>
<dbReference type="EMBL" id="JBEPLN010000004">
    <property type="protein sequence ID" value="MET3633701.1"/>
    <property type="molecule type" value="Genomic_DNA"/>
</dbReference>
<evidence type="ECO:0000256" key="4">
    <source>
        <dbReference type="ARBA" id="ARBA00023088"/>
    </source>
</evidence>
<feature type="domain" description="Gram-positive cocci surface proteins LPxTG" evidence="7">
    <location>
        <begin position="441"/>
        <end position="471"/>
    </location>
</feature>
<comment type="caution">
    <text evidence="8">The sequence shown here is derived from an EMBL/GenBank/DDBJ whole genome shotgun (WGS) entry which is preliminary data.</text>
</comment>
<gene>
    <name evidence="8" type="ORF">ABID28_000334</name>
</gene>
<feature type="chain" id="PRO_5047065134" evidence="6">
    <location>
        <begin position="27"/>
        <end position="471"/>
    </location>
</feature>
<dbReference type="Pfam" id="PF00746">
    <property type="entry name" value="Gram_pos_anchor"/>
    <property type="match status" value="1"/>
</dbReference>
<keyword evidence="5" id="KW-0175">Coiled coil</keyword>
<evidence type="ECO:0000313" key="8">
    <source>
        <dbReference type="EMBL" id="MET3633701.1"/>
    </source>
</evidence>
<keyword evidence="4" id="KW-0572">Peptidoglycan-anchor</keyword>
<dbReference type="Proteomes" id="UP001549037">
    <property type="component" value="Unassembled WGS sequence"/>
</dbReference>
<dbReference type="NCBIfam" id="TIGR01167">
    <property type="entry name" value="LPXTG_anchor"/>
    <property type="match status" value="1"/>
</dbReference>
<protein>
    <submittedName>
        <fullName evidence="8">LPXTG-motif cell wall-anchored protein</fullName>
    </submittedName>
</protein>
<proteinExistence type="predicted"/>
<keyword evidence="9" id="KW-1185">Reference proteome</keyword>
<dbReference type="InterPro" id="IPR019931">
    <property type="entry name" value="LPXTG_anchor"/>
</dbReference>
<keyword evidence="1" id="KW-0134">Cell wall</keyword>
<evidence type="ECO:0000256" key="2">
    <source>
        <dbReference type="ARBA" id="ARBA00022525"/>
    </source>
</evidence>
<keyword evidence="3 6" id="KW-0732">Signal</keyword>
<reference evidence="8 9" key="1">
    <citation type="submission" date="2024-06" db="EMBL/GenBank/DDBJ databases">
        <title>Genomic Encyclopedia of Type Strains, Phase IV (KMG-IV): sequencing the most valuable type-strain genomes for metagenomic binning, comparative biology and taxonomic classification.</title>
        <authorList>
            <person name="Goeker M."/>
        </authorList>
    </citation>
    <scope>NUCLEOTIDE SEQUENCE [LARGE SCALE GENOMIC DNA]</scope>
    <source>
        <strain evidence="8 9">DSM 28302</strain>
    </source>
</reference>
<feature type="signal peptide" evidence="6">
    <location>
        <begin position="1"/>
        <end position="26"/>
    </location>
</feature>
<dbReference type="RefSeq" id="WP_354367482.1">
    <property type="nucleotide sequence ID" value="NZ_JBEPLN010000004.1"/>
</dbReference>